<gene>
    <name evidence="3" type="ORF">ABFY20_00925</name>
</gene>
<dbReference type="RefSeq" id="WP_368498072.1">
    <property type="nucleotide sequence ID" value="NZ_CP162511.1"/>
</dbReference>
<dbReference type="EMBL" id="CP162511">
    <property type="protein sequence ID" value="XDI05683.1"/>
    <property type="molecule type" value="Genomic_DNA"/>
</dbReference>
<accession>A0AB39BHQ0</accession>
<sequence length="104" mass="10413">MTQPPYPTYPVQARYAPPPPVRRTNGLAIASFVLGLLGFGLLPVIFGHVALGQIRRDGDGGAGFAIAGLVLGYLVLASVVVAVVIVALAVGGGLTIAGISGGFS</sequence>
<keyword evidence="1" id="KW-1133">Transmembrane helix</keyword>
<feature type="domain" description="DUF4190" evidence="2">
    <location>
        <begin position="27"/>
        <end position="81"/>
    </location>
</feature>
<feature type="transmembrane region" description="Helical" evidence="1">
    <location>
        <begin position="27"/>
        <end position="51"/>
    </location>
</feature>
<dbReference type="InterPro" id="IPR025241">
    <property type="entry name" value="DUF4190"/>
</dbReference>
<reference evidence="3" key="1">
    <citation type="submission" date="2024-05" db="EMBL/GenBank/DDBJ databases">
        <title>Herbiconiux sp. A18JL235.</title>
        <authorList>
            <person name="Zhang G."/>
        </authorList>
    </citation>
    <scope>NUCLEOTIDE SEQUENCE</scope>
    <source>
        <strain evidence="3">A18JL235</strain>
    </source>
</reference>
<protein>
    <submittedName>
        <fullName evidence="3">DUF4190 domain-containing protein</fullName>
    </submittedName>
</protein>
<proteinExistence type="predicted"/>
<keyword evidence="1" id="KW-0812">Transmembrane</keyword>
<dbReference type="AlphaFoldDB" id="A0AB39BHQ0"/>
<name>A0AB39BHQ0_9MICO</name>
<evidence type="ECO:0000256" key="1">
    <source>
        <dbReference type="SAM" id="Phobius"/>
    </source>
</evidence>
<organism evidence="3">
    <name type="scientific">Herbiconiux sp. A18JL235</name>
    <dbReference type="NCBI Taxonomy" id="3152363"/>
    <lineage>
        <taxon>Bacteria</taxon>
        <taxon>Bacillati</taxon>
        <taxon>Actinomycetota</taxon>
        <taxon>Actinomycetes</taxon>
        <taxon>Micrococcales</taxon>
        <taxon>Microbacteriaceae</taxon>
        <taxon>Herbiconiux</taxon>
    </lineage>
</organism>
<keyword evidence="1" id="KW-0472">Membrane</keyword>
<dbReference type="Pfam" id="PF13828">
    <property type="entry name" value="DUF4190"/>
    <property type="match status" value="1"/>
</dbReference>
<evidence type="ECO:0000259" key="2">
    <source>
        <dbReference type="Pfam" id="PF13828"/>
    </source>
</evidence>
<evidence type="ECO:0000313" key="3">
    <source>
        <dbReference type="EMBL" id="XDI05683.1"/>
    </source>
</evidence>
<feature type="transmembrane region" description="Helical" evidence="1">
    <location>
        <begin position="63"/>
        <end position="90"/>
    </location>
</feature>